<comment type="caution">
    <text evidence="1">The sequence shown here is derived from an EMBL/GenBank/DDBJ whole genome shotgun (WGS) entry which is preliminary data.</text>
</comment>
<feature type="non-terminal residue" evidence="1">
    <location>
        <position position="119"/>
    </location>
</feature>
<accession>A0A9N7NRS7</accession>
<evidence type="ECO:0000313" key="2">
    <source>
        <dbReference type="Proteomes" id="UP001153555"/>
    </source>
</evidence>
<evidence type="ECO:0000313" key="1">
    <source>
        <dbReference type="EMBL" id="CAA0834979.1"/>
    </source>
</evidence>
<reference evidence="1" key="1">
    <citation type="submission" date="2019-12" db="EMBL/GenBank/DDBJ databases">
        <authorList>
            <person name="Scholes J."/>
        </authorList>
    </citation>
    <scope>NUCLEOTIDE SEQUENCE</scope>
</reference>
<keyword evidence="2" id="KW-1185">Reference proteome</keyword>
<dbReference type="Proteomes" id="UP001153555">
    <property type="component" value="Unassembled WGS sequence"/>
</dbReference>
<organism evidence="1 2">
    <name type="scientific">Striga hermonthica</name>
    <name type="common">Purple witchweed</name>
    <name type="synonym">Buchnera hermonthica</name>
    <dbReference type="NCBI Taxonomy" id="68872"/>
    <lineage>
        <taxon>Eukaryota</taxon>
        <taxon>Viridiplantae</taxon>
        <taxon>Streptophyta</taxon>
        <taxon>Embryophyta</taxon>
        <taxon>Tracheophyta</taxon>
        <taxon>Spermatophyta</taxon>
        <taxon>Magnoliopsida</taxon>
        <taxon>eudicotyledons</taxon>
        <taxon>Gunneridae</taxon>
        <taxon>Pentapetalae</taxon>
        <taxon>asterids</taxon>
        <taxon>lamiids</taxon>
        <taxon>Lamiales</taxon>
        <taxon>Orobanchaceae</taxon>
        <taxon>Buchnereae</taxon>
        <taxon>Striga</taxon>
    </lineage>
</organism>
<name>A0A9N7NRS7_STRHE</name>
<dbReference type="AlphaFoldDB" id="A0A9N7NRS7"/>
<dbReference type="EMBL" id="CACSLK010028053">
    <property type="protein sequence ID" value="CAA0834979.1"/>
    <property type="molecule type" value="Genomic_DNA"/>
</dbReference>
<proteinExistence type="predicted"/>
<feature type="non-terminal residue" evidence="1">
    <location>
        <position position="1"/>
    </location>
</feature>
<gene>
    <name evidence="1" type="ORF">SHERM_02784</name>
</gene>
<sequence>LAGLVQPKDASTRWRTLIRVLRNGHRTHSQALRKNSLSDFHSRVAKPCINNSIPKHSLAKRGWRPARRAPQLLRLRTRYELPFATCEQPFLHYSMPKLAANSVSRPAKFSISLNVCVFS</sequence>
<protein>
    <submittedName>
        <fullName evidence="1">Uncharacterized protein</fullName>
    </submittedName>
</protein>